<dbReference type="PANTHER" id="PTHR33303:SF2">
    <property type="entry name" value="COA-BINDING DOMAIN-CONTAINING PROTEIN"/>
    <property type="match status" value="1"/>
</dbReference>
<dbReference type="AlphaFoldDB" id="A0A243QAV6"/>
<keyword evidence="3" id="KW-1185">Reference proteome</keyword>
<gene>
    <name evidence="2" type="ORF">CA982_10965</name>
</gene>
<dbReference type="Gene3D" id="3.40.50.720">
    <property type="entry name" value="NAD(P)-binding Rossmann-like Domain"/>
    <property type="match status" value="1"/>
</dbReference>
<organism evidence="2 3">
    <name type="scientific">Gordonia lacunae</name>
    <dbReference type="NCBI Taxonomy" id="417102"/>
    <lineage>
        <taxon>Bacteria</taxon>
        <taxon>Bacillati</taxon>
        <taxon>Actinomycetota</taxon>
        <taxon>Actinomycetes</taxon>
        <taxon>Mycobacteriales</taxon>
        <taxon>Gordoniaceae</taxon>
        <taxon>Gordonia</taxon>
    </lineage>
</organism>
<comment type="caution">
    <text evidence="2">The sequence shown here is derived from an EMBL/GenBank/DDBJ whole genome shotgun (WGS) entry which is preliminary data.</text>
</comment>
<name>A0A243QAV6_9ACTN</name>
<protein>
    <submittedName>
        <fullName evidence="2">CoA-binding protein</fullName>
    </submittedName>
</protein>
<feature type="domain" description="CoA-binding" evidence="1">
    <location>
        <begin position="15"/>
        <end position="107"/>
    </location>
</feature>
<evidence type="ECO:0000259" key="1">
    <source>
        <dbReference type="SMART" id="SM00881"/>
    </source>
</evidence>
<dbReference type="STRING" id="417102.CA982_10965"/>
<evidence type="ECO:0000313" key="3">
    <source>
        <dbReference type="Proteomes" id="UP000194632"/>
    </source>
</evidence>
<dbReference type="InterPro" id="IPR003781">
    <property type="entry name" value="CoA-bd"/>
</dbReference>
<dbReference type="OrthoDB" id="9804695at2"/>
<dbReference type="InterPro" id="IPR036291">
    <property type="entry name" value="NAD(P)-bd_dom_sf"/>
</dbReference>
<dbReference type="SUPFAM" id="SSF51735">
    <property type="entry name" value="NAD(P)-binding Rossmann-fold domains"/>
    <property type="match status" value="1"/>
</dbReference>
<proteinExistence type="predicted"/>
<dbReference type="Proteomes" id="UP000194632">
    <property type="component" value="Unassembled WGS sequence"/>
</dbReference>
<reference evidence="2 3" key="1">
    <citation type="submission" date="2017-05" db="EMBL/GenBank/DDBJ databases">
        <title>Biotechnological potential of actinobacteria isolated from South African environments.</title>
        <authorList>
            <person name="Le Roes-Hill M."/>
            <person name="Prins A."/>
            <person name="Durrell K.A."/>
        </authorList>
    </citation>
    <scope>NUCLEOTIDE SEQUENCE [LARGE SCALE GENOMIC DNA]</scope>
    <source>
        <strain evidence="2">BS2</strain>
    </source>
</reference>
<dbReference type="PANTHER" id="PTHR33303">
    <property type="entry name" value="CYTOPLASMIC PROTEIN-RELATED"/>
    <property type="match status" value="1"/>
</dbReference>
<dbReference type="SMART" id="SM00881">
    <property type="entry name" value="CoA_binding"/>
    <property type="match status" value="1"/>
</dbReference>
<dbReference type="RefSeq" id="WP_086535363.1">
    <property type="nucleotide sequence ID" value="NZ_JBLKRZ010000022.1"/>
</dbReference>
<accession>A0A243QAV6</accession>
<dbReference type="Pfam" id="PF13380">
    <property type="entry name" value="CoA_binding_2"/>
    <property type="match status" value="1"/>
</dbReference>
<sequence>MTAPSNTDDVVEQILSTYDTITVVGASANPSKAANEVPAYMKNRGWRIIPVNPTADEIVGEKVYRTLADVPEQVGLVDVFRPGPECADVARAAVAAGATALWLQLGIRSAEARSIAEDAGVLYVEDRCLIIEQRRTGIVPG</sequence>
<evidence type="ECO:0000313" key="2">
    <source>
        <dbReference type="EMBL" id="OUC78900.1"/>
    </source>
</evidence>
<dbReference type="EMBL" id="NGFO01000010">
    <property type="protein sequence ID" value="OUC78900.1"/>
    <property type="molecule type" value="Genomic_DNA"/>
</dbReference>